<sequence>MSLYDRLADLSVDIDGYDLELRERDTSSGFLRTSTIISLHGDGDTGRGEDVTYDNEPHHELVDAEPDLPLGEASTFDEFSELIGELDLFVGGDPEDSIYRSYRRWGFESAALDLALKQAGTDLATALDREYSPVRFVASTRLGEPPTTDRVEQLLADNPDLQFKLDPTEEWTAEIVDRLAEMDAVRTLDLKGVYEGTDVDQSGDPELYGMLLEAFPEAIIEDPDLNEETRPLFDGERDRVSWDVPITGVDSVTERPWEPDWLNIKPSRFGSVESLLSTVEYCDEHSIRMYGGGQFELGVGRQHLHALASLFYPDAPNDVAPRGYNDPDPESGLPRSPLSPPTDPTGLEWE</sequence>
<dbReference type="Gene3D" id="3.20.20.120">
    <property type="entry name" value="Enolase-like C-terminal domain"/>
    <property type="match status" value="1"/>
</dbReference>
<dbReference type="EMBL" id="WUUT01000008">
    <property type="protein sequence ID" value="MXR53055.1"/>
    <property type="molecule type" value="Genomic_DNA"/>
</dbReference>
<organism evidence="2 3">
    <name type="scientific">Halovenus carboxidivorans</name>
    <dbReference type="NCBI Taxonomy" id="2692199"/>
    <lineage>
        <taxon>Archaea</taxon>
        <taxon>Methanobacteriati</taxon>
        <taxon>Methanobacteriota</taxon>
        <taxon>Stenosarchaea group</taxon>
        <taxon>Halobacteria</taxon>
        <taxon>Halobacteriales</taxon>
        <taxon>Haloarculaceae</taxon>
        <taxon>Halovenus</taxon>
    </lineage>
</organism>
<evidence type="ECO:0000313" key="3">
    <source>
        <dbReference type="Proteomes" id="UP000466535"/>
    </source>
</evidence>
<evidence type="ECO:0008006" key="4">
    <source>
        <dbReference type="Google" id="ProtNLM"/>
    </source>
</evidence>
<proteinExistence type="predicted"/>
<evidence type="ECO:0000256" key="1">
    <source>
        <dbReference type="SAM" id="MobiDB-lite"/>
    </source>
</evidence>
<dbReference type="Proteomes" id="UP000466535">
    <property type="component" value="Unassembled WGS sequence"/>
</dbReference>
<gene>
    <name evidence="2" type="ORF">GRX03_15765</name>
</gene>
<dbReference type="AlphaFoldDB" id="A0A6B0T4K3"/>
<evidence type="ECO:0000313" key="2">
    <source>
        <dbReference type="EMBL" id="MXR53055.1"/>
    </source>
</evidence>
<accession>A0A6B0T4K3</accession>
<feature type="region of interest" description="Disordered" evidence="1">
    <location>
        <begin position="317"/>
        <end position="350"/>
    </location>
</feature>
<dbReference type="OrthoDB" id="155947at2157"/>
<comment type="caution">
    <text evidence="2">The sequence shown here is derived from an EMBL/GenBank/DDBJ whole genome shotgun (WGS) entry which is preliminary data.</text>
</comment>
<name>A0A6B0T4K3_9EURY</name>
<dbReference type="InterPro" id="IPR036849">
    <property type="entry name" value="Enolase-like_C_sf"/>
</dbReference>
<protein>
    <recommendedName>
        <fullName evidence="4">L-alanine-DL-glutamate epimerase</fullName>
    </recommendedName>
</protein>
<dbReference type="RefSeq" id="WP_159765331.1">
    <property type="nucleotide sequence ID" value="NZ_WUUT01000008.1"/>
</dbReference>
<keyword evidence="3" id="KW-1185">Reference proteome</keyword>
<reference evidence="2 3" key="1">
    <citation type="submission" date="2019-12" db="EMBL/GenBank/DDBJ databases">
        <title>Isolation and characterization of three novel carbon monoxide-oxidizing members of Halobacteria from salione crusts and soils.</title>
        <authorList>
            <person name="Myers M.R."/>
            <person name="King G.M."/>
        </authorList>
    </citation>
    <scope>NUCLEOTIDE SEQUENCE [LARGE SCALE GENOMIC DNA]</scope>
    <source>
        <strain evidence="2 3">WSH3</strain>
    </source>
</reference>
<dbReference type="SUPFAM" id="SSF51604">
    <property type="entry name" value="Enolase C-terminal domain-like"/>
    <property type="match status" value="1"/>
</dbReference>